<proteinExistence type="predicted"/>
<gene>
    <name evidence="1" type="ORF">BC10311_05322</name>
</gene>
<dbReference type="EMBL" id="FMBG01000021">
    <property type="protein sequence ID" value="SCC63054.1"/>
    <property type="molecule type" value="Genomic_DNA"/>
</dbReference>
<accession>A0AB37Z021</accession>
<name>A0AB37Z021_9BACI</name>
<dbReference type="Proteomes" id="UP000195728">
    <property type="component" value="Unassembled WGS sequence"/>
</dbReference>
<organism evidence="1 2">
    <name type="scientific">Bacillus wiedmannii</name>
    <dbReference type="NCBI Taxonomy" id="1890302"/>
    <lineage>
        <taxon>Bacteria</taxon>
        <taxon>Bacillati</taxon>
        <taxon>Bacillota</taxon>
        <taxon>Bacilli</taxon>
        <taxon>Bacillales</taxon>
        <taxon>Bacillaceae</taxon>
        <taxon>Bacillus</taxon>
        <taxon>Bacillus cereus group</taxon>
    </lineage>
</organism>
<evidence type="ECO:0000313" key="2">
    <source>
        <dbReference type="Proteomes" id="UP000195728"/>
    </source>
</evidence>
<comment type="caution">
    <text evidence="1">The sequence shown here is derived from an EMBL/GenBank/DDBJ whole genome shotgun (WGS) entry which is preliminary data.</text>
</comment>
<sequence length="27" mass="3096">MKKRQAEHTRLPFPFPVGSGITNAHQF</sequence>
<reference evidence="1 2" key="1">
    <citation type="submission" date="2016-08" db="EMBL/GenBank/DDBJ databases">
        <authorList>
            <person name="Loux V."/>
            <person name="Rue O."/>
        </authorList>
    </citation>
    <scope>NUCLEOTIDE SEQUENCE [LARGE SCALE GENOMIC DNA]</scope>
    <source>
        <strain evidence="1 2">WSBC_10311</strain>
    </source>
</reference>
<protein>
    <submittedName>
        <fullName evidence="1">Uncharacterized protein</fullName>
    </submittedName>
</protein>
<evidence type="ECO:0000313" key="1">
    <source>
        <dbReference type="EMBL" id="SCC63054.1"/>
    </source>
</evidence>
<dbReference type="AlphaFoldDB" id="A0AB37Z021"/>